<sequence>MQADSGIMRAATTAVTARPLFITEGETSAESDVTGVRNSHTANAELARPERGTRAPRTWDSRVLNVGLARLEWGTR</sequence>
<name>A0A9W6VE11_9PSEU</name>
<dbReference type="Proteomes" id="UP001165136">
    <property type="component" value="Unassembled WGS sequence"/>
</dbReference>
<dbReference type="EMBL" id="BSTI01000001">
    <property type="protein sequence ID" value="GLY64012.1"/>
    <property type="molecule type" value="Genomic_DNA"/>
</dbReference>
<keyword evidence="3" id="KW-1185">Reference proteome</keyword>
<evidence type="ECO:0000313" key="2">
    <source>
        <dbReference type="EMBL" id="GLY64012.1"/>
    </source>
</evidence>
<comment type="caution">
    <text evidence="2">The sequence shown here is derived from an EMBL/GenBank/DDBJ whole genome shotgun (WGS) entry which is preliminary data.</text>
</comment>
<protein>
    <submittedName>
        <fullName evidence="2">Uncharacterized protein</fullName>
    </submittedName>
</protein>
<accession>A0A9W6VE11</accession>
<feature type="compositionally biased region" description="Polar residues" evidence="1">
    <location>
        <begin position="28"/>
        <end position="42"/>
    </location>
</feature>
<feature type="region of interest" description="Disordered" evidence="1">
    <location>
        <begin position="28"/>
        <end position="54"/>
    </location>
</feature>
<dbReference type="AlphaFoldDB" id="A0A9W6VE11"/>
<evidence type="ECO:0000313" key="3">
    <source>
        <dbReference type="Proteomes" id="UP001165136"/>
    </source>
</evidence>
<evidence type="ECO:0000256" key="1">
    <source>
        <dbReference type="SAM" id="MobiDB-lite"/>
    </source>
</evidence>
<proteinExistence type="predicted"/>
<organism evidence="2 3">
    <name type="scientific">Amycolatopsis taiwanensis</name>
    <dbReference type="NCBI Taxonomy" id="342230"/>
    <lineage>
        <taxon>Bacteria</taxon>
        <taxon>Bacillati</taxon>
        <taxon>Actinomycetota</taxon>
        <taxon>Actinomycetes</taxon>
        <taxon>Pseudonocardiales</taxon>
        <taxon>Pseudonocardiaceae</taxon>
        <taxon>Amycolatopsis</taxon>
    </lineage>
</organism>
<reference evidence="2" key="1">
    <citation type="submission" date="2023-03" db="EMBL/GenBank/DDBJ databases">
        <title>Amycolatopsis taiwanensis NBRC 103393.</title>
        <authorList>
            <person name="Ichikawa N."/>
            <person name="Sato H."/>
            <person name="Tonouchi N."/>
        </authorList>
    </citation>
    <scope>NUCLEOTIDE SEQUENCE</scope>
    <source>
        <strain evidence="2">NBRC 103393</strain>
    </source>
</reference>
<gene>
    <name evidence="2" type="ORF">Atai01_06310</name>
</gene>